<proteinExistence type="predicted"/>
<comment type="caution">
    <text evidence="2">The sequence shown here is derived from an EMBL/GenBank/DDBJ whole genome shotgun (WGS) entry which is preliminary data.</text>
</comment>
<organism evidence="2 3">
    <name type="scientific">Tanacetum coccineum</name>
    <dbReference type="NCBI Taxonomy" id="301880"/>
    <lineage>
        <taxon>Eukaryota</taxon>
        <taxon>Viridiplantae</taxon>
        <taxon>Streptophyta</taxon>
        <taxon>Embryophyta</taxon>
        <taxon>Tracheophyta</taxon>
        <taxon>Spermatophyta</taxon>
        <taxon>Magnoliopsida</taxon>
        <taxon>eudicotyledons</taxon>
        <taxon>Gunneridae</taxon>
        <taxon>Pentapetalae</taxon>
        <taxon>asterids</taxon>
        <taxon>campanulids</taxon>
        <taxon>Asterales</taxon>
        <taxon>Asteraceae</taxon>
        <taxon>Asteroideae</taxon>
        <taxon>Anthemideae</taxon>
        <taxon>Anthemidinae</taxon>
        <taxon>Tanacetum</taxon>
    </lineage>
</organism>
<feature type="compositionally biased region" description="Basic and acidic residues" evidence="1">
    <location>
        <begin position="263"/>
        <end position="282"/>
    </location>
</feature>
<protein>
    <submittedName>
        <fullName evidence="2">Uncharacterized protein</fullName>
    </submittedName>
</protein>
<name>A0ABQ5AC51_9ASTR</name>
<feature type="compositionally biased region" description="Basic and acidic residues" evidence="1">
    <location>
        <begin position="200"/>
        <end position="219"/>
    </location>
</feature>
<sequence length="282" mass="32219">MKVAVIRRNPAGIWSERGRGAGKYWRGRNFSSLFGFDQRVFVLEKELSQLKQVDYSAQLLETIKSQIPAMVDAQLSTRLEDSIQKAFRSYTAEFEKKAKDERKRYIDLVEKSVKDIIKDEVQSQLPQILPKEVSEFATPVIQSTITESLENIVLAQSSSQPKSTYEAAASLTEDLYDALVKSYKLDKDLFESYGKAYSLKRDREEKDKDEDPPVRLDQRLKKRKTSKDSAQVEESVSETADTEMSQNQGGDLGNTDDQPNVEETSRDDWFKKPERPATPDLD</sequence>
<evidence type="ECO:0000256" key="1">
    <source>
        <dbReference type="SAM" id="MobiDB-lite"/>
    </source>
</evidence>
<reference evidence="2" key="2">
    <citation type="submission" date="2022-01" db="EMBL/GenBank/DDBJ databases">
        <authorList>
            <person name="Yamashiro T."/>
            <person name="Shiraishi A."/>
            <person name="Satake H."/>
            <person name="Nakayama K."/>
        </authorList>
    </citation>
    <scope>NUCLEOTIDE SEQUENCE</scope>
</reference>
<accession>A0ABQ5AC51</accession>
<gene>
    <name evidence="2" type="ORF">Tco_0821389</name>
</gene>
<feature type="compositionally biased region" description="Polar residues" evidence="1">
    <location>
        <begin position="228"/>
        <end position="262"/>
    </location>
</feature>
<dbReference type="Proteomes" id="UP001151760">
    <property type="component" value="Unassembled WGS sequence"/>
</dbReference>
<keyword evidence="3" id="KW-1185">Reference proteome</keyword>
<feature type="region of interest" description="Disordered" evidence="1">
    <location>
        <begin position="200"/>
        <end position="282"/>
    </location>
</feature>
<reference evidence="2" key="1">
    <citation type="journal article" date="2022" name="Int. J. Mol. Sci.">
        <title>Draft Genome of Tanacetum Coccineum: Genomic Comparison of Closely Related Tanacetum-Family Plants.</title>
        <authorList>
            <person name="Yamashiro T."/>
            <person name="Shiraishi A."/>
            <person name="Nakayama K."/>
            <person name="Satake H."/>
        </authorList>
    </citation>
    <scope>NUCLEOTIDE SEQUENCE</scope>
</reference>
<dbReference type="EMBL" id="BQNB010012178">
    <property type="protein sequence ID" value="GJT00220.1"/>
    <property type="molecule type" value="Genomic_DNA"/>
</dbReference>
<evidence type="ECO:0000313" key="3">
    <source>
        <dbReference type="Proteomes" id="UP001151760"/>
    </source>
</evidence>
<evidence type="ECO:0000313" key="2">
    <source>
        <dbReference type="EMBL" id="GJT00220.1"/>
    </source>
</evidence>